<sequence>MRRILFSLLFIGSTLTSFAQQAKSLTQAIQYVKLAITLREVDKSDESIALLKRAMPATKNSLYWQAIANEVMGLSYNDLNDHTTALRYLELARTQYAKLKYVASAWGVNEIIRNISGKNLYAGIQIGASDIKLAIFKTQYESDFYEKDIRSIIDIPDVTLVADASNSLQKGRVALKECLDSIRRYNIPNERVFIVFSSDVRNGKPIDRNRLYDQLAAILPNGTNLRIDTTISASREAELFTIGAIPRKVWPTTSALNIGGSGVMGGYFDTNKKFHYVNFPTGVNTLVDQIDPKRSLSIDAFKRDAQRAASGLADKNLTPDLPGIQQRRTVGVGGAIAQAVVTYLHPEKAMTTAVPISQADIAQFKNLVMTDFSALTKPNLNEIADPTIRDKAAREIGQIQNQLNQKQLIAGILLLEATMNGYNSKGGQKRFVFIRDADIGWVTGKFLETINYEYESTIAKGSLYTR</sequence>
<comment type="caution">
    <text evidence="2">The sequence shown here is derived from an EMBL/GenBank/DDBJ whole genome shotgun (WGS) entry which is preliminary data.</text>
</comment>
<evidence type="ECO:0000256" key="1">
    <source>
        <dbReference type="SAM" id="SignalP"/>
    </source>
</evidence>
<organism evidence="2 3">
    <name type="scientific">Fibrella forsythiae</name>
    <dbReference type="NCBI Taxonomy" id="2817061"/>
    <lineage>
        <taxon>Bacteria</taxon>
        <taxon>Pseudomonadati</taxon>
        <taxon>Bacteroidota</taxon>
        <taxon>Cytophagia</taxon>
        <taxon>Cytophagales</taxon>
        <taxon>Spirosomataceae</taxon>
        <taxon>Fibrella</taxon>
    </lineage>
</organism>
<keyword evidence="1" id="KW-0732">Signal</keyword>
<gene>
    <name evidence="2" type="ORF">J2I46_06590</name>
</gene>
<name>A0ABS3JFN0_9BACT</name>
<dbReference type="Proteomes" id="UP000664628">
    <property type="component" value="Unassembled WGS sequence"/>
</dbReference>
<feature type="signal peptide" evidence="1">
    <location>
        <begin position="1"/>
        <end position="19"/>
    </location>
</feature>
<reference evidence="2 3" key="1">
    <citation type="submission" date="2021-03" db="EMBL/GenBank/DDBJ databases">
        <title>Fibrella sp. HMF5405 genome sequencing and assembly.</title>
        <authorList>
            <person name="Kang H."/>
            <person name="Kim H."/>
            <person name="Bae S."/>
            <person name="Joh K."/>
        </authorList>
    </citation>
    <scope>NUCLEOTIDE SEQUENCE [LARGE SCALE GENOMIC DNA]</scope>
    <source>
        <strain evidence="2 3">HMF5405</strain>
    </source>
</reference>
<keyword evidence="3" id="KW-1185">Reference proteome</keyword>
<accession>A0ABS3JFN0</accession>
<evidence type="ECO:0000313" key="2">
    <source>
        <dbReference type="EMBL" id="MBO0948241.1"/>
    </source>
</evidence>
<dbReference type="EMBL" id="JAFMYW010000002">
    <property type="protein sequence ID" value="MBO0948241.1"/>
    <property type="molecule type" value="Genomic_DNA"/>
</dbReference>
<feature type="chain" id="PRO_5047292360" evidence="1">
    <location>
        <begin position="20"/>
        <end position="466"/>
    </location>
</feature>
<protein>
    <submittedName>
        <fullName evidence="2">Tetratricopeptide repeat protein</fullName>
    </submittedName>
</protein>
<proteinExistence type="predicted"/>
<evidence type="ECO:0000313" key="3">
    <source>
        <dbReference type="Proteomes" id="UP000664628"/>
    </source>
</evidence>
<dbReference type="RefSeq" id="WP_207328225.1">
    <property type="nucleotide sequence ID" value="NZ_JAFMYW010000002.1"/>
</dbReference>